<feature type="compositionally biased region" description="Polar residues" evidence="1">
    <location>
        <begin position="420"/>
        <end position="434"/>
    </location>
</feature>
<feature type="compositionally biased region" description="Basic and acidic residues" evidence="1">
    <location>
        <begin position="461"/>
        <end position="471"/>
    </location>
</feature>
<keyword evidence="3" id="KW-1185">Reference proteome</keyword>
<feature type="compositionally biased region" description="Basic and acidic residues" evidence="1">
    <location>
        <begin position="78"/>
        <end position="94"/>
    </location>
</feature>
<feature type="region of interest" description="Disordered" evidence="1">
    <location>
        <begin position="148"/>
        <end position="358"/>
    </location>
</feature>
<comment type="caution">
    <text evidence="2">The sequence shown here is derived from an EMBL/GenBank/DDBJ whole genome shotgun (WGS) entry which is preliminary data.</text>
</comment>
<name>A0ABQ9YBE4_9EUKA</name>
<feature type="region of interest" description="Disordered" evidence="1">
    <location>
        <begin position="26"/>
        <end position="94"/>
    </location>
</feature>
<evidence type="ECO:0000256" key="1">
    <source>
        <dbReference type="SAM" id="MobiDB-lite"/>
    </source>
</evidence>
<protein>
    <submittedName>
        <fullName evidence="2">Uncharacterized protein</fullName>
    </submittedName>
</protein>
<feature type="compositionally biased region" description="Basic and acidic residues" evidence="1">
    <location>
        <begin position="26"/>
        <end position="50"/>
    </location>
</feature>
<evidence type="ECO:0000313" key="2">
    <source>
        <dbReference type="EMBL" id="KAK2960998.1"/>
    </source>
</evidence>
<accession>A0ABQ9YBE4</accession>
<dbReference type="Proteomes" id="UP001281761">
    <property type="component" value="Unassembled WGS sequence"/>
</dbReference>
<sequence length="500" mass="59573">MEVKRQEEANLAILKEMQNLALTLEKLKQKDENIPKKDTKKEITRTDSLKKPKKRTQSRKSSPSKKLQTKKLSPQRQQPHDDSSESERNLLAKLQQLKEEKEMIEKLYASQQTEMIRQREARLDGQALWVRREEEKLIELEKKQAEAEAIRKEKEKQRKREKEERKRREAAAIEKERQKEKERKLERLRKEEAEERRRMKEIEDAVFGGGSRWRLREEERRMEEEKRAEEEERRREETRREEKQRKEEERRKEEEKAKEAERRREAEKEQEEKILQNREQTNQPKLCDSCRQARHYPFDPIHSPQHSPAQPIRLPSTHLHHIISPSSHPSPLNRPERDTDWDYQQPDSDRFRRGQFEPEIQVSMALPVPLSQFQHLQQRDGFPFPSLPMQESHALTTPRPHPETHPSPFPFQPSPAFDSHNSLQTPSAYPQSAPSPLYSRNGRPPQQYAFQDNPPYNMVSRDWDQGDHGMADTEFYSSPFPPPSGVRIQGKIGRHHPQYE</sequence>
<feature type="compositionally biased region" description="Low complexity" evidence="1">
    <location>
        <begin position="322"/>
        <end position="331"/>
    </location>
</feature>
<organism evidence="2 3">
    <name type="scientific">Blattamonas nauphoetae</name>
    <dbReference type="NCBI Taxonomy" id="2049346"/>
    <lineage>
        <taxon>Eukaryota</taxon>
        <taxon>Metamonada</taxon>
        <taxon>Preaxostyla</taxon>
        <taxon>Oxymonadida</taxon>
        <taxon>Blattamonas</taxon>
    </lineage>
</organism>
<feature type="compositionally biased region" description="Basic and acidic residues" evidence="1">
    <location>
        <begin position="148"/>
        <end position="203"/>
    </location>
</feature>
<feature type="compositionally biased region" description="Basic and acidic residues" evidence="1">
    <location>
        <begin position="214"/>
        <end position="276"/>
    </location>
</feature>
<reference evidence="2 3" key="1">
    <citation type="journal article" date="2022" name="bioRxiv">
        <title>Genomics of Preaxostyla Flagellates Illuminates Evolutionary Transitions and the Path Towards Mitochondrial Loss.</title>
        <authorList>
            <person name="Novak L.V.F."/>
            <person name="Treitli S.C."/>
            <person name="Pyrih J."/>
            <person name="Halakuc P."/>
            <person name="Pipaliya S.V."/>
            <person name="Vacek V."/>
            <person name="Brzon O."/>
            <person name="Soukal P."/>
            <person name="Eme L."/>
            <person name="Dacks J.B."/>
            <person name="Karnkowska A."/>
            <person name="Elias M."/>
            <person name="Hampl V."/>
        </authorList>
    </citation>
    <scope>NUCLEOTIDE SEQUENCE [LARGE SCALE GENOMIC DNA]</scope>
    <source>
        <strain evidence="2">NAU3</strain>
        <tissue evidence="2">Gut</tissue>
    </source>
</reference>
<feature type="compositionally biased region" description="Polar residues" evidence="1">
    <location>
        <begin position="59"/>
        <end position="77"/>
    </location>
</feature>
<dbReference type="EMBL" id="JARBJD010000019">
    <property type="protein sequence ID" value="KAK2960998.1"/>
    <property type="molecule type" value="Genomic_DNA"/>
</dbReference>
<feature type="compositionally biased region" description="Basic and acidic residues" evidence="1">
    <location>
        <begin position="347"/>
        <end position="356"/>
    </location>
</feature>
<proteinExistence type="predicted"/>
<gene>
    <name evidence="2" type="ORF">BLNAU_4085</name>
</gene>
<feature type="region of interest" description="Disordered" evidence="1">
    <location>
        <begin position="379"/>
        <end position="500"/>
    </location>
</feature>
<evidence type="ECO:0000313" key="3">
    <source>
        <dbReference type="Proteomes" id="UP001281761"/>
    </source>
</evidence>